<comment type="caution">
    <text evidence="1">The sequence shown here is derived from an EMBL/GenBank/DDBJ whole genome shotgun (WGS) entry which is preliminary data.</text>
</comment>
<gene>
    <name evidence="1" type="ORF">JOF33_001162</name>
</gene>
<protein>
    <recommendedName>
        <fullName evidence="3">SCP domain-containing protein</fullName>
    </recommendedName>
</protein>
<dbReference type="EMBL" id="JAGINY010000001">
    <property type="protein sequence ID" value="MBP2332463.1"/>
    <property type="molecule type" value="Genomic_DNA"/>
</dbReference>
<dbReference type="Proteomes" id="UP001519305">
    <property type="component" value="Unassembled WGS sequence"/>
</dbReference>
<evidence type="ECO:0000313" key="1">
    <source>
        <dbReference type="EMBL" id="MBP2332463.1"/>
    </source>
</evidence>
<accession>A0ABS4U727</accession>
<keyword evidence="2" id="KW-1185">Reference proteome</keyword>
<name>A0ABS4U727_9CORY</name>
<evidence type="ECO:0000313" key="2">
    <source>
        <dbReference type="Proteomes" id="UP001519305"/>
    </source>
</evidence>
<evidence type="ECO:0008006" key="3">
    <source>
        <dbReference type="Google" id="ProtNLM"/>
    </source>
</evidence>
<sequence>MGHRTMYSNMGFGVSLTCFKDGGKWYYLWWEL</sequence>
<proteinExistence type="predicted"/>
<organism evidence="1 2">
    <name type="scientific">Corynebacterium freneyi</name>
    <dbReference type="NCBI Taxonomy" id="134034"/>
    <lineage>
        <taxon>Bacteria</taxon>
        <taxon>Bacillati</taxon>
        <taxon>Actinomycetota</taxon>
        <taxon>Actinomycetes</taxon>
        <taxon>Mycobacteriales</taxon>
        <taxon>Corynebacteriaceae</taxon>
        <taxon>Corynebacterium</taxon>
    </lineage>
</organism>
<reference evidence="1 2" key="1">
    <citation type="submission" date="2021-03" db="EMBL/GenBank/DDBJ databases">
        <title>Sequencing the genomes of 1000 actinobacteria strains.</title>
        <authorList>
            <person name="Klenk H.-P."/>
        </authorList>
    </citation>
    <scope>NUCLEOTIDE SEQUENCE [LARGE SCALE GENOMIC DNA]</scope>
    <source>
        <strain evidence="1 2">DSM 44506</strain>
    </source>
</reference>